<reference evidence="3" key="2">
    <citation type="journal article" date="2015" name="Data Brief">
        <title>Shoot transcriptome of the giant reed, Arundo donax.</title>
        <authorList>
            <person name="Barrero R.A."/>
            <person name="Guerrero F.D."/>
            <person name="Moolhuijzen P."/>
            <person name="Goolsby J.A."/>
            <person name="Tidwell J."/>
            <person name="Bellgard S.E."/>
            <person name="Bellgard M.I."/>
        </authorList>
    </citation>
    <scope>NUCLEOTIDE SEQUENCE</scope>
    <source>
        <tissue evidence="3">Shoot tissue taken approximately 20 cm above the soil surface</tissue>
    </source>
</reference>
<feature type="chain" id="PRO_5002042249" evidence="2">
    <location>
        <begin position="23"/>
        <end position="127"/>
    </location>
</feature>
<accession>A0A0A8YXD8</accession>
<keyword evidence="2" id="KW-0732">Signal</keyword>
<evidence type="ECO:0000313" key="3">
    <source>
        <dbReference type="EMBL" id="JAD31246.1"/>
    </source>
</evidence>
<organism evidence="3">
    <name type="scientific">Arundo donax</name>
    <name type="common">Giant reed</name>
    <name type="synonym">Donax arundinaceus</name>
    <dbReference type="NCBI Taxonomy" id="35708"/>
    <lineage>
        <taxon>Eukaryota</taxon>
        <taxon>Viridiplantae</taxon>
        <taxon>Streptophyta</taxon>
        <taxon>Embryophyta</taxon>
        <taxon>Tracheophyta</taxon>
        <taxon>Spermatophyta</taxon>
        <taxon>Magnoliopsida</taxon>
        <taxon>Liliopsida</taxon>
        <taxon>Poales</taxon>
        <taxon>Poaceae</taxon>
        <taxon>PACMAD clade</taxon>
        <taxon>Arundinoideae</taxon>
        <taxon>Arundineae</taxon>
        <taxon>Arundo</taxon>
    </lineage>
</organism>
<evidence type="ECO:0000256" key="1">
    <source>
        <dbReference type="SAM" id="MobiDB-lite"/>
    </source>
</evidence>
<feature type="signal peptide" evidence="2">
    <location>
        <begin position="1"/>
        <end position="22"/>
    </location>
</feature>
<feature type="region of interest" description="Disordered" evidence="1">
    <location>
        <begin position="79"/>
        <end position="127"/>
    </location>
</feature>
<evidence type="ECO:0000256" key="2">
    <source>
        <dbReference type="SAM" id="SignalP"/>
    </source>
</evidence>
<sequence length="127" mass="13780">MNSSNPWLLSRFLLWLLAPQHGMLKRRLQVRRHAVYDIAIRTLDFLDGGVPDPVELGLDPPERKQLLAGAERHLRAIAAAASGRGRGGEGEGDEEEEGNKGGNDWASADANANTRSHQGGALLELHA</sequence>
<reference evidence="3" key="1">
    <citation type="submission" date="2014-09" db="EMBL/GenBank/DDBJ databases">
        <authorList>
            <person name="Magalhaes I.L.F."/>
            <person name="Oliveira U."/>
            <person name="Santos F.R."/>
            <person name="Vidigal T.H.D.A."/>
            <person name="Brescovit A.D."/>
            <person name="Santos A.J."/>
        </authorList>
    </citation>
    <scope>NUCLEOTIDE SEQUENCE</scope>
    <source>
        <tissue evidence="3">Shoot tissue taken approximately 20 cm above the soil surface</tissue>
    </source>
</reference>
<dbReference type="AlphaFoldDB" id="A0A0A8YXD8"/>
<name>A0A0A8YXD8_ARUDO</name>
<proteinExistence type="predicted"/>
<dbReference type="EMBL" id="GBRH01266649">
    <property type="protein sequence ID" value="JAD31246.1"/>
    <property type="molecule type" value="Transcribed_RNA"/>
</dbReference>
<protein>
    <submittedName>
        <fullName evidence="3">Uncharacterized protein</fullName>
    </submittedName>
</protein>